<feature type="compositionally biased region" description="Low complexity" evidence="1">
    <location>
        <begin position="171"/>
        <end position="187"/>
    </location>
</feature>
<gene>
    <name evidence="2" type="ORF">GPECTOR_34g703</name>
</gene>
<sequence>MNDDIVMLLSEWVLDKCLGIPEDQLSEAEEIKVTLAEATVVAYGNHHVRKVPLLQWCKEMCEQHKVSRLRPGTRLMVYWWDQRHDEQEKRHSQGRTWWPVSYVSEYPDTGVWFSARVLKYDSRRGVLQQQQQLEERPRAAAVQRPKAQGLQLSQKQEQEPKEQRRAPPPKQLQQQKSQAEQQQRSAAAVAGLLTKDTLKQTLVMAGRREVAAGVKRKAVLLGEPGGGVKQQDEKR</sequence>
<evidence type="ECO:0000256" key="1">
    <source>
        <dbReference type="SAM" id="MobiDB-lite"/>
    </source>
</evidence>
<name>A0A150GCH5_GONPE</name>
<dbReference type="EMBL" id="LSYV01000035">
    <property type="protein sequence ID" value="KXZ47544.1"/>
    <property type="molecule type" value="Genomic_DNA"/>
</dbReference>
<accession>A0A150GCH5</accession>
<evidence type="ECO:0000313" key="3">
    <source>
        <dbReference type="Proteomes" id="UP000075714"/>
    </source>
</evidence>
<dbReference type="AlphaFoldDB" id="A0A150GCH5"/>
<proteinExistence type="predicted"/>
<reference evidence="3" key="1">
    <citation type="journal article" date="2016" name="Nat. Commun.">
        <title>The Gonium pectorale genome demonstrates co-option of cell cycle regulation during the evolution of multicellularity.</title>
        <authorList>
            <person name="Hanschen E.R."/>
            <person name="Marriage T.N."/>
            <person name="Ferris P.J."/>
            <person name="Hamaji T."/>
            <person name="Toyoda A."/>
            <person name="Fujiyama A."/>
            <person name="Neme R."/>
            <person name="Noguchi H."/>
            <person name="Minakuchi Y."/>
            <person name="Suzuki M."/>
            <person name="Kawai-Toyooka H."/>
            <person name="Smith D.R."/>
            <person name="Sparks H."/>
            <person name="Anderson J."/>
            <person name="Bakaric R."/>
            <person name="Luria V."/>
            <person name="Karger A."/>
            <person name="Kirschner M.W."/>
            <person name="Durand P.M."/>
            <person name="Michod R.E."/>
            <person name="Nozaki H."/>
            <person name="Olson B.J."/>
        </authorList>
    </citation>
    <scope>NUCLEOTIDE SEQUENCE [LARGE SCALE GENOMIC DNA]</scope>
    <source>
        <strain evidence="3">NIES-2863</strain>
    </source>
</reference>
<feature type="region of interest" description="Disordered" evidence="1">
    <location>
        <begin position="216"/>
        <end position="235"/>
    </location>
</feature>
<evidence type="ECO:0000313" key="2">
    <source>
        <dbReference type="EMBL" id="KXZ47544.1"/>
    </source>
</evidence>
<organism evidence="2 3">
    <name type="scientific">Gonium pectorale</name>
    <name type="common">Green alga</name>
    <dbReference type="NCBI Taxonomy" id="33097"/>
    <lineage>
        <taxon>Eukaryota</taxon>
        <taxon>Viridiplantae</taxon>
        <taxon>Chlorophyta</taxon>
        <taxon>core chlorophytes</taxon>
        <taxon>Chlorophyceae</taxon>
        <taxon>CS clade</taxon>
        <taxon>Chlamydomonadales</taxon>
        <taxon>Volvocaceae</taxon>
        <taxon>Gonium</taxon>
    </lineage>
</organism>
<keyword evidence="3" id="KW-1185">Reference proteome</keyword>
<feature type="compositionally biased region" description="Basic and acidic residues" evidence="1">
    <location>
        <begin position="156"/>
        <end position="165"/>
    </location>
</feature>
<dbReference type="OrthoDB" id="550710at2759"/>
<protein>
    <submittedName>
        <fullName evidence="2">Uncharacterized protein</fullName>
    </submittedName>
</protein>
<comment type="caution">
    <text evidence="2">The sequence shown here is derived from an EMBL/GenBank/DDBJ whole genome shotgun (WGS) entry which is preliminary data.</text>
</comment>
<feature type="region of interest" description="Disordered" evidence="1">
    <location>
        <begin position="129"/>
        <end position="187"/>
    </location>
</feature>
<dbReference type="Proteomes" id="UP000075714">
    <property type="component" value="Unassembled WGS sequence"/>
</dbReference>